<dbReference type="RefSeq" id="WP_036446783.1">
    <property type="nucleotide sequence ID" value="NZ_JACKVC010000018.1"/>
</dbReference>
<proteinExistence type="predicted"/>
<reference evidence="1" key="2">
    <citation type="journal article" date="2022" name="BMC Genomics">
        <title>Comparative genome analysis of mycobacteria focusing on tRNA and non-coding RNA.</title>
        <authorList>
            <person name="Behra P.R.K."/>
            <person name="Pettersson B.M.F."/>
            <person name="Ramesh M."/>
            <person name="Das S."/>
            <person name="Dasgupta S."/>
            <person name="Kirsebom L.A."/>
        </authorList>
    </citation>
    <scope>NUCLEOTIDE SEQUENCE</scope>
    <source>
        <strain evidence="1">DSM 44242</strain>
    </source>
</reference>
<dbReference type="InterPro" id="IPR008868">
    <property type="entry name" value="TniB"/>
</dbReference>
<reference evidence="1" key="1">
    <citation type="submission" date="2020-07" db="EMBL/GenBank/DDBJ databases">
        <authorList>
            <person name="Pettersson B.M.F."/>
            <person name="Behra P.R.K."/>
            <person name="Ramesh M."/>
            <person name="Das S."/>
            <person name="Dasgupta S."/>
            <person name="Kirsebom L.A."/>
        </authorList>
    </citation>
    <scope>NUCLEOTIDE SEQUENCE</scope>
    <source>
        <strain evidence="1">DSM 44242</strain>
    </source>
</reference>
<dbReference type="AlphaFoldDB" id="A0AAW5T8B5"/>
<evidence type="ECO:0000313" key="2">
    <source>
        <dbReference type="Proteomes" id="UP001141659"/>
    </source>
</evidence>
<dbReference type="SUPFAM" id="SSF52540">
    <property type="entry name" value="P-loop containing nucleoside triphosphate hydrolases"/>
    <property type="match status" value="1"/>
</dbReference>
<dbReference type="InterPro" id="IPR027417">
    <property type="entry name" value="P-loop_NTPase"/>
</dbReference>
<comment type="caution">
    <text evidence="1">The sequence shown here is derived from an EMBL/GenBank/DDBJ whole genome shotgun (WGS) entry which is preliminary data.</text>
</comment>
<protein>
    <submittedName>
        <fullName evidence="1">TniB family NTP-binding protein</fullName>
    </submittedName>
</protein>
<evidence type="ECO:0000313" key="1">
    <source>
        <dbReference type="EMBL" id="MCV7390514.1"/>
    </source>
</evidence>
<organism evidence="1 2">
    <name type="scientific">Mycolicibacterium porcinum</name>
    <dbReference type="NCBI Taxonomy" id="39693"/>
    <lineage>
        <taxon>Bacteria</taxon>
        <taxon>Bacillati</taxon>
        <taxon>Actinomycetota</taxon>
        <taxon>Actinomycetes</taxon>
        <taxon>Mycobacteriales</taxon>
        <taxon>Mycobacteriaceae</taxon>
        <taxon>Mycolicibacterium</taxon>
    </lineage>
</organism>
<sequence>MDARMWHNYCLLKAPEKPPPLTLKLAKSMSDEERAAYIDRLQRWLEHLYLLTPELEVICAAMTNVVRVNARKPPGTKDVIVLTGPNVIGKSSVMMRWGRDRYLEWTRFAPHDQYGYPIIQLSEDSEADLVPLAWMNLPADAVKGAFDREFLGCFGLSGQGRVDQLTHRAISAAARHQTRVLIVDDVHLLKTDWKGGRAVLDHLKHINTELGMIGATLILVGPNLVGGDIVCDPQIEGRLKLMKFPSYSKDNVDEMRRWQAVALQLEKKVLPYLPAGRRGMLFTQLAGELLYRTDGYLGDLAELVAAATLAAIEDGTNRILLRHLNGVRLSERAENIRRAPQTDGS</sequence>
<dbReference type="Pfam" id="PF05621">
    <property type="entry name" value="TniB"/>
    <property type="match status" value="1"/>
</dbReference>
<accession>A0AAW5T8B5</accession>
<gene>
    <name evidence="1" type="ORF">H5P34_20855</name>
</gene>
<dbReference type="EMBL" id="JACKVC010000018">
    <property type="protein sequence ID" value="MCV7390514.1"/>
    <property type="molecule type" value="Genomic_DNA"/>
</dbReference>
<dbReference type="Proteomes" id="UP001141659">
    <property type="component" value="Unassembled WGS sequence"/>
</dbReference>
<name>A0AAW5T8B5_9MYCO</name>